<evidence type="ECO:0000313" key="2">
    <source>
        <dbReference type="Proteomes" id="UP001057452"/>
    </source>
</evidence>
<evidence type="ECO:0000313" key="1">
    <source>
        <dbReference type="EMBL" id="KAI4810649.1"/>
    </source>
</evidence>
<accession>A0ACB9WBX2</accession>
<reference evidence="1" key="1">
    <citation type="submission" date="2022-05" db="EMBL/GenBank/DDBJ databases">
        <title>Chromosome-level genome of Chaenocephalus aceratus.</title>
        <authorList>
            <person name="Park H."/>
        </authorList>
    </citation>
    <scope>NUCLEOTIDE SEQUENCE</scope>
    <source>
        <strain evidence="1">KU_202001</strain>
    </source>
</reference>
<proteinExistence type="predicted"/>
<gene>
    <name evidence="1" type="ORF">KUCAC02_013587</name>
</gene>
<comment type="caution">
    <text evidence="1">The sequence shown here is derived from an EMBL/GenBank/DDBJ whole genome shotgun (WGS) entry which is preliminary data.</text>
</comment>
<dbReference type="EMBL" id="CM043800">
    <property type="protein sequence ID" value="KAI4810649.1"/>
    <property type="molecule type" value="Genomic_DNA"/>
</dbReference>
<organism evidence="1 2">
    <name type="scientific">Chaenocephalus aceratus</name>
    <name type="common">Blackfin icefish</name>
    <name type="synonym">Chaenichthys aceratus</name>
    <dbReference type="NCBI Taxonomy" id="36190"/>
    <lineage>
        <taxon>Eukaryota</taxon>
        <taxon>Metazoa</taxon>
        <taxon>Chordata</taxon>
        <taxon>Craniata</taxon>
        <taxon>Vertebrata</taxon>
        <taxon>Euteleostomi</taxon>
        <taxon>Actinopterygii</taxon>
        <taxon>Neopterygii</taxon>
        <taxon>Teleostei</taxon>
        <taxon>Neoteleostei</taxon>
        <taxon>Acanthomorphata</taxon>
        <taxon>Eupercaria</taxon>
        <taxon>Perciformes</taxon>
        <taxon>Notothenioidei</taxon>
        <taxon>Channichthyidae</taxon>
        <taxon>Chaenocephalus</taxon>
    </lineage>
</organism>
<sequence length="222" mass="25395">MPSTPEYTLRNSDFGMRFVSGGNTESEDNLIKRISLLIFSMNISEYESFPYLDYDYNDTCDQDGGPELPNGTTILHMMYYMLFFLSVLGNTTIFWVLIRYIKLKSMTDVCLLNLALSDLILAASLPLLVNYQNLATCKLLTGVYQVGFYSGNLFVTLMSVDRYFGYCPCCCNHASPHTSLWNHSQHHYLDHFSHHGNPWVEICRLGDRSRRQQLSVPAILPT</sequence>
<protein>
    <submittedName>
        <fullName evidence="1">Uncharacterized protein</fullName>
    </submittedName>
</protein>
<keyword evidence="2" id="KW-1185">Reference proteome</keyword>
<name>A0ACB9WBX2_CHAAC</name>
<dbReference type="Proteomes" id="UP001057452">
    <property type="component" value="Chromosome 16"/>
</dbReference>